<dbReference type="InterPro" id="IPR000286">
    <property type="entry name" value="HDACs"/>
</dbReference>
<dbReference type="SUPFAM" id="SSF52768">
    <property type="entry name" value="Arginase/deacetylase"/>
    <property type="match status" value="1"/>
</dbReference>
<dbReference type="Pfam" id="PF00850">
    <property type="entry name" value="Hist_deacetyl"/>
    <property type="match status" value="1"/>
</dbReference>
<evidence type="ECO:0000313" key="2">
    <source>
        <dbReference type="EMBL" id="GFH58035.1"/>
    </source>
</evidence>
<protein>
    <recommendedName>
        <fullName evidence="1">Histone deacetylase domain-containing protein</fullName>
    </recommendedName>
</protein>
<dbReference type="EMBL" id="BLLK01000060">
    <property type="protein sequence ID" value="GFH58035.1"/>
    <property type="molecule type" value="Genomic_DNA"/>
</dbReference>
<dbReference type="Proteomes" id="UP001054902">
    <property type="component" value="Unassembled WGS sequence"/>
</dbReference>
<dbReference type="PANTHER" id="PTHR10625">
    <property type="entry name" value="HISTONE DEACETYLASE HDAC1-RELATED"/>
    <property type="match status" value="1"/>
</dbReference>
<keyword evidence="3" id="KW-1185">Reference proteome</keyword>
<name>A0AAD3D766_9STRA</name>
<evidence type="ECO:0000259" key="1">
    <source>
        <dbReference type="Pfam" id="PF00850"/>
    </source>
</evidence>
<dbReference type="InterPro" id="IPR037138">
    <property type="entry name" value="His_deacetylse_dom_sf"/>
</dbReference>
<dbReference type="GO" id="GO:0000118">
    <property type="term" value="C:histone deacetylase complex"/>
    <property type="evidence" value="ECO:0007669"/>
    <property type="project" value="TreeGrafter"/>
</dbReference>
<feature type="domain" description="Histone deacetylase" evidence="1">
    <location>
        <begin position="41"/>
        <end position="330"/>
    </location>
</feature>
<dbReference type="CDD" id="cd09996">
    <property type="entry name" value="HDAC_classII_1"/>
    <property type="match status" value="1"/>
</dbReference>
<dbReference type="GO" id="GO:0004407">
    <property type="term" value="F:histone deacetylase activity"/>
    <property type="evidence" value="ECO:0007669"/>
    <property type="project" value="TreeGrafter"/>
</dbReference>
<dbReference type="PRINTS" id="PR01270">
    <property type="entry name" value="HDASUPER"/>
</dbReference>
<organism evidence="2 3">
    <name type="scientific">Chaetoceros tenuissimus</name>
    <dbReference type="NCBI Taxonomy" id="426638"/>
    <lineage>
        <taxon>Eukaryota</taxon>
        <taxon>Sar</taxon>
        <taxon>Stramenopiles</taxon>
        <taxon>Ochrophyta</taxon>
        <taxon>Bacillariophyta</taxon>
        <taxon>Coscinodiscophyceae</taxon>
        <taxon>Chaetocerotophycidae</taxon>
        <taxon>Chaetocerotales</taxon>
        <taxon>Chaetocerotaceae</taxon>
        <taxon>Chaetoceros</taxon>
    </lineage>
</organism>
<dbReference type="GO" id="GO:0040029">
    <property type="term" value="P:epigenetic regulation of gene expression"/>
    <property type="evidence" value="ECO:0007669"/>
    <property type="project" value="TreeGrafter"/>
</dbReference>
<gene>
    <name evidence="2" type="ORF">CTEN210_14511</name>
</gene>
<evidence type="ECO:0000313" key="3">
    <source>
        <dbReference type="Proteomes" id="UP001054902"/>
    </source>
</evidence>
<proteinExistence type="predicted"/>
<dbReference type="Gene3D" id="3.40.800.20">
    <property type="entry name" value="Histone deacetylase domain"/>
    <property type="match status" value="1"/>
</dbReference>
<comment type="caution">
    <text evidence="2">The sequence shown here is derived from an EMBL/GenBank/DDBJ whole genome shotgun (WGS) entry which is preliminary data.</text>
</comment>
<dbReference type="AlphaFoldDB" id="A0AAD3D766"/>
<dbReference type="InterPro" id="IPR023696">
    <property type="entry name" value="Ureohydrolase_dom_sf"/>
</dbReference>
<dbReference type="PANTHER" id="PTHR10625:SF31">
    <property type="entry name" value="HISTONE DEACETYLASE DOMAIN-CONTAINING PROTEIN"/>
    <property type="match status" value="1"/>
</dbReference>
<dbReference type="GO" id="GO:0005737">
    <property type="term" value="C:cytoplasm"/>
    <property type="evidence" value="ECO:0007669"/>
    <property type="project" value="TreeGrafter"/>
</dbReference>
<dbReference type="InterPro" id="IPR023801">
    <property type="entry name" value="His_deacetylse_dom"/>
</dbReference>
<sequence length="373" mass="41353">MTTSVKKTLRRVGYVFEERYLWHTPWIVQFSPLVQPFQHWEHAETKRRFHNLLLVSGIYNSLNHLKDVNPVNEEDLQLVHTSEYIQNIKTQSARLEGGLADTETTFSQYAYDIAALAVGGAFLAAKKIMDGEVENAYVLCRPPGHHALADRGMGFCIFNNIALTAKYLLKNYDSVKKIAIVDFDAHHGNGTQDIFLHEKIVLFISTHQSSNFPAQSGFANEVGEGEAKGTNINIPLPSGSGGGAFKYAFEKVVIPSLEKFEPDFILVSSGLDASYSDPLSSLILSSQDFAFMTKSLVSAAENLCDGKILFLHEGGYSEHYVPFCGLAVIEAMLGVDQVLKDPFLGEIKSWDGTHLAEHQKKSIDEVMVLHGLL</sequence>
<accession>A0AAD3D766</accession>
<reference evidence="2 3" key="1">
    <citation type="journal article" date="2021" name="Sci. Rep.">
        <title>The genome of the diatom Chaetoceros tenuissimus carries an ancient integrated fragment of an extant virus.</title>
        <authorList>
            <person name="Hongo Y."/>
            <person name="Kimura K."/>
            <person name="Takaki Y."/>
            <person name="Yoshida Y."/>
            <person name="Baba S."/>
            <person name="Kobayashi G."/>
            <person name="Nagasaki K."/>
            <person name="Hano T."/>
            <person name="Tomaru Y."/>
        </authorList>
    </citation>
    <scope>NUCLEOTIDE SEQUENCE [LARGE SCALE GENOMIC DNA]</scope>
    <source>
        <strain evidence="2 3">NIES-3715</strain>
    </source>
</reference>